<sequence length="76" mass="8194">MGSIFSAIGRGINMVISAIANVLLAIVSAITGIFSAVDASVREEAAEEREGILAVEEEEVDEGEPIRFGNKPKYRW</sequence>
<evidence type="ECO:0000313" key="2">
    <source>
        <dbReference type="EMBL" id="KAJ3569558.1"/>
    </source>
</evidence>
<organism evidence="2 3">
    <name type="scientific">Leucocoprinus birnbaumii</name>
    <dbReference type="NCBI Taxonomy" id="56174"/>
    <lineage>
        <taxon>Eukaryota</taxon>
        <taxon>Fungi</taxon>
        <taxon>Dikarya</taxon>
        <taxon>Basidiomycota</taxon>
        <taxon>Agaricomycotina</taxon>
        <taxon>Agaricomycetes</taxon>
        <taxon>Agaricomycetidae</taxon>
        <taxon>Agaricales</taxon>
        <taxon>Agaricineae</taxon>
        <taxon>Agaricaceae</taxon>
        <taxon>Leucocoprinus</taxon>
    </lineage>
</organism>
<dbReference type="AlphaFoldDB" id="A0AAD5W047"/>
<accession>A0AAD5W047</accession>
<reference evidence="2" key="1">
    <citation type="submission" date="2022-07" db="EMBL/GenBank/DDBJ databases">
        <title>Genome Sequence of Leucocoprinus birnbaumii.</title>
        <authorList>
            <person name="Buettner E."/>
        </authorList>
    </citation>
    <scope>NUCLEOTIDE SEQUENCE</scope>
    <source>
        <strain evidence="2">VT141</strain>
    </source>
</reference>
<dbReference type="EMBL" id="JANIEX010000281">
    <property type="protein sequence ID" value="KAJ3569558.1"/>
    <property type="molecule type" value="Genomic_DNA"/>
</dbReference>
<evidence type="ECO:0000313" key="3">
    <source>
        <dbReference type="Proteomes" id="UP001213000"/>
    </source>
</evidence>
<keyword evidence="1" id="KW-0812">Transmembrane</keyword>
<keyword evidence="3" id="KW-1185">Reference proteome</keyword>
<comment type="caution">
    <text evidence="2">The sequence shown here is derived from an EMBL/GenBank/DDBJ whole genome shotgun (WGS) entry which is preliminary data.</text>
</comment>
<keyword evidence="1" id="KW-1133">Transmembrane helix</keyword>
<name>A0AAD5W047_9AGAR</name>
<gene>
    <name evidence="2" type="ORF">NP233_g4967</name>
</gene>
<proteinExistence type="predicted"/>
<protein>
    <submittedName>
        <fullName evidence="2">Uncharacterized protein</fullName>
    </submittedName>
</protein>
<keyword evidence="1" id="KW-0472">Membrane</keyword>
<evidence type="ECO:0000256" key="1">
    <source>
        <dbReference type="SAM" id="Phobius"/>
    </source>
</evidence>
<feature type="transmembrane region" description="Helical" evidence="1">
    <location>
        <begin position="12"/>
        <end position="34"/>
    </location>
</feature>
<dbReference type="Proteomes" id="UP001213000">
    <property type="component" value="Unassembled WGS sequence"/>
</dbReference>